<dbReference type="AlphaFoldDB" id="A0A345NQT0"/>
<dbReference type="EMBL" id="CP031229">
    <property type="protein sequence ID" value="AXH97388.1"/>
    <property type="molecule type" value="Genomic_DNA"/>
</dbReference>
<protein>
    <submittedName>
        <fullName evidence="1">Uncharacterized protein</fullName>
    </submittedName>
</protein>
<evidence type="ECO:0000313" key="1">
    <source>
        <dbReference type="EMBL" id="AXH97388.1"/>
    </source>
</evidence>
<organism evidence="1 2">
    <name type="scientific">Ornithinimicrobium avium</name>
    <dbReference type="NCBI Taxonomy" id="2283195"/>
    <lineage>
        <taxon>Bacteria</taxon>
        <taxon>Bacillati</taxon>
        <taxon>Actinomycetota</taxon>
        <taxon>Actinomycetes</taxon>
        <taxon>Micrococcales</taxon>
        <taxon>Ornithinimicrobiaceae</taxon>
        <taxon>Ornithinimicrobium</taxon>
    </lineage>
</organism>
<dbReference type="KEGG" id="orn:DV701_15845"/>
<sequence length="137" mass="15354">MRDLELRIREGTLPWDDSVRYDTVDLILDGKDLVEWLRPHAPPGIDPPEYLGHPTGTNMSELLLGQGPEDESGRTALLGCTCTVIGCGPLLARIEVGSETVTWSHFGRGPGEEYDWLELQFTRDTYMDALTNYEETT</sequence>
<reference evidence="1 2" key="1">
    <citation type="submission" date="2018-07" db="EMBL/GenBank/DDBJ databases">
        <title>Complete genome sequencing of Ornithinimicrobium sp. AMA3305.</title>
        <authorList>
            <person name="Bae J.-W."/>
        </authorList>
    </citation>
    <scope>NUCLEOTIDE SEQUENCE [LARGE SCALE GENOMIC DNA]</scope>
    <source>
        <strain evidence="1 2">AMA3305</strain>
    </source>
</reference>
<gene>
    <name evidence="1" type="ORF">DV701_15845</name>
</gene>
<dbReference type="OrthoDB" id="342114at2"/>
<proteinExistence type="predicted"/>
<evidence type="ECO:0000313" key="2">
    <source>
        <dbReference type="Proteomes" id="UP000253790"/>
    </source>
</evidence>
<name>A0A345NQT0_9MICO</name>
<keyword evidence="2" id="KW-1185">Reference proteome</keyword>
<accession>A0A345NQT0</accession>
<dbReference type="Proteomes" id="UP000253790">
    <property type="component" value="Chromosome"/>
</dbReference>